<comment type="caution">
    <text evidence="1">The sequence shown here is derived from an EMBL/GenBank/DDBJ whole genome shotgun (WGS) entry which is preliminary data.</text>
</comment>
<accession>A0A9Q0LI60</accession>
<dbReference type="GO" id="GO:0090110">
    <property type="term" value="P:COPII-coated vesicle cargo loading"/>
    <property type="evidence" value="ECO:0007669"/>
    <property type="project" value="TreeGrafter"/>
</dbReference>
<organism evidence="1 2">
    <name type="scientific">Anaeramoeba ignava</name>
    <name type="common">Anaerobic marine amoeba</name>
    <dbReference type="NCBI Taxonomy" id="1746090"/>
    <lineage>
        <taxon>Eukaryota</taxon>
        <taxon>Metamonada</taxon>
        <taxon>Anaeramoebidae</taxon>
        <taxon>Anaeramoeba</taxon>
    </lineage>
</organism>
<keyword evidence="2" id="KW-1185">Reference proteome</keyword>
<dbReference type="PANTHER" id="PTHR13803:SF4">
    <property type="entry name" value="SECRETORY 24CD, ISOFORM C"/>
    <property type="match status" value="1"/>
</dbReference>
<evidence type="ECO:0000313" key="2">
    <source>
        <dbReference type="Proteomes" id="UP001149090"/>
    </source>
</evidence>
<dbReference type="GO" id="GO:0070971">
    <property type="term" value="C:endoplasmic reticulum exit site"/>
    <property type="evidence" value="ECO:0007669"/>
    <property type="project" value="TreeGrafter"/>
</dbReference>
<dbReference type="EMBL" id="JAPDFW010000077">
    <property type="protein sequence ID" value="KAJ5073126.1"/>
    <property type="molecule type" value="Genomic_DNA"/>
</dbReference>
<evidence type="ECO:0000313" key="1">
    <source>
        <dbReference type="EMBL" id="KAJ5073126.1"/>
    </source>
</evidence>
<dbReference type="GO" id="GO:0008270">
    <property type="term" value="F:zinc ion binding"/>
    <property type="evidence" value="ECO:0007669"/>
    <property type="project" value="TreeGrafter"/>
</dbReference>
<dbReference type="SUPFAM" id="SSF81995">
    <property type="entry name" value="beta-sandwich domain of Sec23/24"/>
    <property type="match status" value="1"/>
</dbReference>
<gene>
    <name evidence="1" type="ORF">M0811_09081</name>
</gene>
<dbReference type="OrthoDB" id="49016at2759"/>
<dbReference type="Proteomes" id="UP001149090">
    <property type="component" value="Unassembled WGS sequence"/>
</dbReference>
<dbReference type="AlphaFoldDB" id="A0A9Q0LI60"/>
<name>A0A9Q0LI60_ANAIG</name>
<dbReference type="PANTHER" id="PTHR13803">
    <property type="entry name" value="SEC24-RELATED PROTEIN"/>
    <property type="match status" value="1"/>
</dbReference>
<dbReference type="Gene3D" id="2.60.40.1670">
    <property type="entry name" value="beta-sandwich domain of Sec23/24"/>
    <property type="match status" value="1"/>
</dbReference>
<protein>
    <submittedName>
        <fullName evidence="1">Secretory 24cd isoform c</fullName>
    </submittedName>
</protein>
<dbReference type="GO" id="GO:0030127">
    <property type="term" value="C:COPII vesicle coat"/>
    <property type="evidence" value="ECO:0007669"/>
    <property type="project" value="TreeGrafter"/>
</dbReference>
<sequence length="170" mass="19779">MTQRSWFISLNNSKANIIFIEINKTTKEEINGKKEKRTEKQIEEEILQKSYPIYTNRLIGKYSTDSTQKLPPFSSSNFLVTESINSSPRFIRSTLYLIPRTKQILDEIKIPFTILVEPFAKIKKNKYEKEIKILILETTVQYVVPDAEDISRPLQSLSTKDMNGNVQFVI</sequence>
<proteinExistence type="predicted"/>
<dbReference type="InterPro" id="IPR050550">
    <property type="entry name" value="SEC23_SEC24_subfamily"/>
</dbReference>
<reference evidence="1" key="1">
    <citation type="submission" date="2022-10" db="EMBL/GenBank/DDBJ databases">
        <title>Novel sulphate-reducing endosymbionts in the free-living metamonad Anaeramoeba.</title>
        <authorList>
            <person name="Jerlstrom-Hultqvist J."/>
            <person name="Cepicka I."/>
            <person name="Gallot-Lavallee L."/>
            <person name="Salas-Leiva D."/>
            <person name="Curtis B.A."/>
            <person name="Zahonova K."/>
            <person name="Pipaliya S."/>
            <person name="Dacks J."/>
            <person name="Roger A.J."/>
        </authorList>
    </citation>
    <scope>NUCLEOTIDE SEQUENCE</scope>
    <source>
        <strain evidence="1">BMAN</strain>
    </source>
</reference>
<dbReference type="GO" id="GO:0000149">
    <property type="term" value="F:SNARE binding"/>
    <property type="evidence" value="ECO:0007669"/>
    <property type="project" value="TreeGrafter"/>
</dbReference>